<dbReference type="AlphaFoldDB" id="A0A816N317"/>
<sequence length="108" mass="12527">MRSRNPIIQLLKQCLPPADPISNSVSDDKFVWKTRQHLYFDCQYSSAVWSYFMVKVNLQPPQSFDAILSWLDRPIKHLNTPYGRSATPGYTLPSPVLQKQLFQTLKTQ</sequence>
<gene>
    <name evidence="1" type="ORF">DARMORV10_C07P36270.1</name>
</gene>
<dbReference type="EMBL" id="HG994371">
    <property type="protein sequence ID" value="CAF2005200.1"/>
    <property type="molecule type" value="Genomic_DNA"/>
</dbReference>
<protein>
    <submittedName>
        <fullName evidence="1">(rape) hypothetical protein</fullName>
    </submittedName>
</protein>
<accession>A0A816N317</accession>
<proteinExistence type="predicted"/>
<name>A0A816N317_BRANA</name>
<organism evidence="1">
    <name type="scientific">Brassica napus</name>
    <name type="common">Rape</name>
    <dbReference type="NCBI Taxonomy" id="3708"/>
    <lineage>
        <taxon>Eukaryota</taxon>
        <taxon>Viridiplantae</taxon>
        <taxon>Streptophyta</taxon>
        <taxon>Embryophyta</taxon>
        <taxon>Tracheophyta</taxon>
        <taxon>Spermatophyta</taxon>
        <taxon>Magnoliopsida</taxon>
        <taxon>eudicotyledons</taxon>
        <taxon>Gunneridae</taxon>
        <taxon>Pentapetalae</taxon>
        <taxon>rosids</taxon>
        <taxon>malvids</taxon>
        <taxon>Brassicales</taxon>
        <taxon>Brassicaceae</taxon>
        <taxon>Brassiceae</taxon>
        <taxon>Brassica</taxon>
    </lineage>
</organism>
<reference evidence="1" key="1">
    <citation type="submission" date="2021-01" db="EMBL/GenBank/DDBJ databases">
        <authorList>
            <consortium name="Genoscope - CEA"/>
            <person name="William W."/>
        </authorList>
    </citation>
    <scope>NUCLEOTIDE SEQUENCE</scope>
</reference>
<dbReference type="Proteomes" id="UP001295469">
    <property type="component" value="Chromosome C07"/>
</dbReference>
<evidence type="ECO:0000313" key="1">
    <source>
        <dbReference type="EMBL" id="CAF2005200.1"/>
    </source>
</evidence>